<evidence type="ECO:0000256" key="1">
    <source>
        <dbReference type="SAM" id="Coils"/>
    </source>
</evidence>
<name>A0A069PNZ9_9BURK</name>
<keyword evidence="4" id="KW-1185">Reference proteome</keyword>
<evidence type="ECO:0000256" key="2">
    <source>
        <dbReference type="SAM" id="Phobius"/>
    </source>
</evidence>
<dbReference type="STRING" id="60547.GCA_000751215_01515"/>
<keyword evidence="2" id="KW-0812">Transmembrane</keyword>
<feature type="coiled-coil region" evidence="1">
    <location>
        <begin position="90"/>
        <end position="117"/>
    </location>
</feature>
<organism evidence="3 4">
    <name type="scientific">Caballeronia glathei</name>
    <dbReference type="NCBI Taxonomy" id="60547"/>
    <lineage>
        <taxon>Bacteria</taxon>
        <taxon>Pseudomonadati</taxon>
        <taxon>Pseudomonadota</taxon>
        <taxon>Betaproteobacteria</taxon>
        <taxon>Burkholderiales</taxon>
        <taxon>Burkholderiaceae</taxon>
        <taxon>Caballeronia</taxon>
    </lineage>
</organism>
<accession>A0A069PNZ9</accession>
<protein>
    <submittedName>
        <fullName evidence="3">Uncharacterized protein</fullName>
    </submittedName>
</protein>
<reference evidence="3 4" key="1">
    <citation type="submission" date="2014-03" db="EMBL/GenBank/DDBJ databases">
        <title>Draft Genome Sequences of Four Burkholderia Strains.</title>
        <authorList>
            <person name="Liu X.Y."/>
            <person name="Li C.X."/>
            <person name="Xu J.H."/>
        </authorList>
    </citation>
    <scope>NUCLEOTIDE SEQUENCE [LARGE SCALE GENOMIC DNA]</scope>
    <source>
        <strain evidence="3 4">DSM 50014</strain>
    </source>
</reference>
<keyword evidence="2" id="KW-0472">Membrane</keyword>
<evidence type="ECO:0000313" key="3">
    <source>
        <dbReference type="EMBL" id="KDR39031.1"/>
    </source>
</evidence>
<dbReference type="EMBL" id="JFHC01000068">
    <property type="protein sequence ID" value="KDR39031.1"/>
    <property type="molecule type" value="Genomic_DNA"/>
</dbReference>
<sequence length="122" mass="13228">MQRVDTKRATHRLTRHTYSLSARRGPNLLLGGIAAACAVSALVAAGFALKGSREYNARVEATCAPPVSERELRDELARARLAGDHEAATRAALEQQAAAAAAELARLRTDLAFYRRQRRGSD</sequence>
<proteinExistence type="predicted"/>
<keyword evidence="1" id="KW-0175">Coiled coil</keyword>
<dbReference type="AlphaFoldDB" id="A0A069PNZ9"/>
<comment type="caution">
    <text evidence="3">The sequence shown here is derived from an EMBL/GenBank/DDBJ whole genome shotgun (WGS) entry which is preliminary data.</text>
</comment>
<feature type="transmembrane region" description="Helical" evidence="2">
    <location>
        <begin position="28"/>
        <end position="49"/>
    </location>
</feature>
<evidence type="ECO:0000313" key="4">
    <source>
        <dbReference type="Proteomes" id="UP000027466"/>
    </source>
</evidence>
<gene>
    <name evidence="3" type="ORF">BG61_35095</name>
</gene>
<dbReference type="RefSeq" id="WP_035928104.1">
    <property type="nucleotide sequence ID" value="NZ_CADFFX010000020.1"/>
</dbReference>
<keyword evidence="2" id="KW-1133">Transmembrane helix</keyword>
<dbReference type="Proteomes" id="UP000027466">
    <property type="component" value="Unassembled WGS sequence"/>
</dbReference>